<sequence length="294" mass="32420">MPRPRFARLGLSLGSIKPSIRPVRTPCRSLFTVPPIENLEKMVNGIPEFLSPAAVDMAWTQYQGYMIERLNNLVAGGQWQNADVKQIAINYARDPNSAPIFNYASMAHNNHFFFEALQSHKVPIPQSLKTDLEKDFSSIETLQREMIVTASSMFGPGFVWLVHGSVGNTGKRGFRILTTYLAGSPYSGAHTRRQATDMNTESNAMGSSVARGPPANAVGAHGNHSKAPGPTVAPGGIDVQPVLCLNTWEHVYLPDYGVAGKMAYASCWWERVNWSLVARRLGKTEFNQPSKFQI</sequence>
<feature type="domain" description="Manganese/iron superoxide dismutase C-terminal" evidence="3">
    <location>
        <begin position="239"/>
        <end position="280"/>
    </location>
</feature>
<dbReference type="EMBL" id="MU253896">
    <property type="protein sequence ID" value="KAG9244584.1"/>
    <property type="molecule type" value="Genomic_DNA"/>
</dbReference>
<dbReference type="Pfam" id="PF02777">
    <property type="entry name" value="Sod_Fe_C"/>
    <property type="match status" value="2"/>
</dbReference>
<protein>
    <submittedName>
        <fullName evidence="4">Superoxide dismutase</fullName>
    </submittedName>
</protein>
<feature type="compositionally biased region" description="Polar residues" evidence="2">
    <location>
        <begin position="196"/>
        <end position="206"/>
    </location>
</feature>
<feature type="domain" description="Manganese/iron superoxide dismutase C-terminal" evidence="3">
    <location>
        <begin position="127"/>
        <end position="166"/>
    </location>
</feature>
<organism evidence="4 5">
    <name type="scientific">Calycina marina</name>
    <dbReference type="NCBI Taxonomy" id="1763456"/>
    <lineage>
        <taxon>Eukaryota</taxon>
        <taxon>Fungi</taxon>
        <taxon>Dikarya</taxon>
        <taxon>Ascomycota</taxon>
        <taxon>Pezizomycotina</taxon>
        <taxon>Leotiomycetes</taxon>
        <taxon>Helotiales</taxon>
        <taxon>Pezizellaceae</taxon>
        <taxon>Calycina</taxon>
    </lineage>
</organism>
<keyword evidence="5" id="KW-1185">Reference proteome</keyword>
<dbReference type="PANTHER" id="PTHR43595:SF2">
    <property type="entry name" value="SMALL RIBOSOMAL SUBUNIT PROTEIN MS42"/>
    <property type="match status" value="1"/>
</dbReference>
<dbReference type="AlphaFoldDB" id="A0A9P7Z395"/>
<dbReference type="GO" id="GO:0046872">
    <property type="term" value="F:metal ion binding"/>
    <property type="evidence" value="ECO:0007669"/>
    <property type="project" value="InterPro"/>
</dbReference>
<dbReference type="GO" id="GO:0005737">
    <property type="term" value="C:cytoplasm"/>
    <property type="evidence" value="ECO:0007669"/>
    <property type="project" value="TreeGrafter"/>
</dbReference>
<feature type="region of interest" description="Disordered" evidence="2">
    <location>
        <begin position="188"/>
        <end position="209"/>
    </location>
</feature>
<dbReference type="SUPFAM" id="SSF46609">
    <property type="entry name" value="Fe,Mn superoxide dismutase (SOD), N-terminal domain"/>
    <property type="match status" value="1"/>
</dbReference>
<dbReference type="OrthoDB" id="275227at2759"/>
<dbReference type="InterPro" id="IPR036314">
    <property type="entry name" value="SOD_C_sf"/>
</dbReference>
<evidence type="ECO:0000313" key="4">
    <source>
        <dbReference type="EMBL" id="KAG9244584.1"/>
    </source>
</evidence>
<evidence type="ECO:0000256" key="2">
    <source>
        <dbReference type="SAM" id="MobiDB-lite"/>
    </source>
</evidence>
<comment type="function">
    <text evidence="1">Component of the mitochondrial ribosome (mitoribosome), a dedicated translation machinery responsible for the synthesis of mitochondrial genome-encoded proteins, including at least some of the essential transmembrane subunits of the mitochondrial respiratory chain. The mitoribosomes are attached to the mitochondrial inner membrane and translation products are cotranslationally integrated into the membrane.</text>
</comment>
<dbReference type="InterPro" id="IPR036324">
    <property type="entry name" value="Mn/Fe_SOD_N_sf"/>
</dbReference>
<dbReference type="GO" id="GO:0004784">
    <property type="term" value="F:superoxide dismutase activity"/>
    <property type="evidence" value="ECO:0007669"/>
    <property type="project" value="InterPro"/>
</dbReference>
<dbReference type="PANTHER" id="PTHR43595">
    <property type="entry name" value="37S RIBOSOMAL PROTEIN S26, MITOCHONDRIAL"/>
    <property type="match status" value="1"/>
</dbReference>
<accession>A0A9P7Z395</accession>
<dbReference type="InterPro" id="IPR019832">
    <property type="entry name" value="Mn/Fe_SOD_C"/>
</dbReference>
<proteinExistence type="predicted"/>
<evidence type="ECO:0000313" key="5">
    <source>
        <dbReference type="Proteomes" id="UP000887226"/>
    </source>
</evidence>
<name>A0A9P7Z395_9HELO</name>
<dbReference type="SUPFAM" id="SSF54719">
    <property type="entry name" value="Fe,Mn superoxide dismutase (SOD), C-terminal domain"/>
    <property type="match status" value="1"/>
</dbReference>
<evidence type="ECO:0000256" key="1">
    <source>
        <dbReference type="ARBA" id="ARBA00037226"/>
    </source>
</evidence>
<dbReference type="Proteomes" id="UP000887226">
    <property type="component" value="Unassembled WGS sequence"/>
</dbReference>
<comment type="caution">
    <text evidence="4">The sequence shown here is derived from an EMBL/GenBank/DDBJ whole genome shotgun (WGS) entry which is preliminary data.</text>
</comment>
<gene>
    <name evidence="4" type="ORF">BJ878DRAFT_505577</name>
</gene>
<dbReference type="Gene3D" id="3.55.40.20">
    <property type="entry name" value="Iron/manganese superoxide dismutase, C-terminal domain"/>
    <property type="match status" value="1"/>
</dbReference>
<evidence type="ECO:0000259" key="3">
    <source>
        <dbReference type="Pfam" id="PF02777"/>
    </source>
</evidence>
<reference evidence="4" key="1">
    <citation type="journal article" date="2021" name="IMA Fungus">
        <title>Genomic characterization of three marine fungi, including Emericellopsis atlantica sp. nov. with signatures of a generalist lifestyle and marine biomass degradation.</title>
        <authorList>
            <person name="Hagestad O.C."/>
            <person name="Hou L."/>
            <person name="Andersen J.H."/>
            <person name="Hansen E.H."/>
            <person name="Altermark B."/>
            <person name="Li C."/>
            <person name="Kuhnert E."/>
            <person name="Cox R.J."/>
            <person name="Crous P.W."/>
            <person name="Spatafora J.W."/>
            <person name="Lail K."/>
            <person name="Amirebrahimi M."/>
            <person name="Lipzen A."/>
            <person name="Pangilinan J."/>
            <person name="Andreopoulos W."/>
            <person name="Hayes R.D."/>
            <person name="Ng V."/>
            <person name="Grigoriev I.V."/>
            <person name="Jackson S.A."/>
            <person name="Sutton T.D.S."/>
            <person name="Dobson A.D.W."/>
            <person name="Rama T."/>
        </authorList>
    </citation>
    <scope>NUCLEOTIDE SEQUENCE</scope>
    <source>
        <strain evidence="4">TRa3180A</strain>
    </source>
</reference>